<evidence type="ECO:0000313" key="1">
    <source>
        <dbReference type="EMBL" id="KAJ7673556.1"/>
    </source>
</evidence>
<dbReference type="InterPro" id="IPR029063">
    <property type="entry name" value="SAM-dependent_MTases_sf"/>
</dbReference>
<sequence length="192" mass="21427">MNAPSKSNTEAGAALYSPAFLRFYDRLVPGLFLPYAWSLLTLVDLNPSCLDAASARVRKAHLHLNCTTVHADFLAPDSLSPSSLGTFDAISAMLLLHCLPGPPSRKAVALVRLRHILRKENGVLFGATILGQGIRHNLFGRFLMWLFNRRGIFDNREDHAKSFVEPLEEAFDEVKWRIVGAMLLFEARGPRE</sequence>
<name>A0AAD7D106_MYCRO</name>
<dbReference type="Gene3D" id="3.40.50.150">
    <property type="entry name" value="Vaccinia Virus protein VP39"/>
    <property type="match status" value="1"/>
</dbReference>
<gene>
    <name evidence="1" type="ORF">B0H17DRAFT_1208373</name>
</gene>
<comment type="caution">
    <text evidence="1">The sequence shown here is derived from an EMBL/GenBank/DDBJ whole genome shotgun (WGS) entry which is preliminary data.</text>
</comment>
<dbReference type="EMBL" id="JARKIE010000161">
    <property type="protein sequence ID" value="KAJ7673556.1"/>
    <property type="molecule type" value="Genomic_DNA"/>
</dbReference>
<organism evidence="1 2">
    <name type="scientific">Mycena rosella</name>
    <name type="common">Pink bonnet</name>
    <name type="synonym">Agaricus rosellus</name>
    <dbReference type="NCBI Taxonomy" id="1033263"/>
    <lineage>
        <taxon>Eukaryota</taxon>
        <taxon>Fungi</taxon>
        <taxon>Dikarya</taxon>
        <taxon>Basidiomycota</taxon>
        <taxon>Agaricomycotina</taxon>
        <taxon>Agaricomycetes</taxon>
        <taxon>Agaricomycetidae</taxon>
        <taxon>Agaricales</taxon>
        <taxon>Marasmiineae</taxon>
        <taxon>Mycenaceae</taxon>
        <taxon>Mycena</taxon>
    </lineage>
</organism>
<dbReference type="Proteomes" id="UP001221757">
    <property type="component" value="Unassembled WGS sequence"/>
</dbReference>
<reference evidence="1" key="1">
    <citation type="submission" date="2023-03" db="EMBL/GenBank/DDBJ databases">
        <title>Massive genome expansion in bonnet fungi (Mycena s.s.) driven by repeated elements and novel gene families across ecological guilds.</title>
        <authorList>
            <consortium name="Lawrence Berkeley National Laboratory"/>
            <person name="Harder C.B."/>
            <person name="Miyauchi S."/>
            <person name="Viragh M."/>
            <person name="Kuo A."/>
            <person name="Thoen E."/>
            <person name="Andreopoulos B."/>
            <person name="Lu D."/>
            <person name="Skrede I."/>
            <person name="Drula E."/>
            <person name="Henrissat B."/>
            <person name="Morin E."/>
            <person name="Kohler A."/>
            <person name="Barry K."/>
            <person name="LaButti K."/>
            <person name="Morin E."/>
            <person name="Salamov A."/>
            <person name="Lipzen A."/>
            <person name="Mereny Z."/>
            <person name="Hegedus B."/>
            <person name="Baldrian P."/>
            <person name="Stursova M."/>
            <person name="Weitz H."/>
            <person name="Taylor A."/>
            <person name="Grigoriev I.V."/>
            <person name="Nagy L.G."/>
            <person name="Martin F."/>
            <person name="Kauserud H."/>
        </authorList>
    </citation>
    <scope>NUCLEOTIDE SEQUENCE</scope>
    <source>
        <strain evidence="1">CBHHK067</strain>
    </source>
</reference>
<dbReference type="SUPFAM" id="SSF53335">
    <property type="entry name" value="S-adenosyl-L-methionine-dependent methyltransferases"/>
    <property type="match status" value="1"/>
</dbReference>
<keyword evidence="2" id="KW-1185">Reference proteome</keyword>
<dbReference type="AlphaFoldDB" id="A0AAD7D106"/>
<accession>A0AAD7D106</accession>
<protein>
    <recommendedName>
        <fullName evidence="3">Methyltransferase type 11 domain-containing protein</fullName>
    </recommendedName>
</protein>
<evidence type="ECO:0008006" key="3">
    <source>
        <dbReference type="Google" id="ProtNLM"/>
    </source>
</evidence>
<proteinExistence type="predicted"/>
<evidence type="ECO:0000313" key="2">
    <source>
        <dbReference type="Proteomes" id="UP001221757"/>
    </source>
</evidence>